<feature type="transmembrane region" description="Helical" evidence="1">
    <location>
        <begin position="294"/>
        <end position="315"/>
    </location>
</feature>
<evidence type="ECO:0000256" key="1">
    <source>
        <dbReference type="SAM" id="Phobius"/>
    </source>
</evidence>
<keyword evidence="1" id="KW-0472">Membrane</keyword>
<proteinExistence type="predicted"/>
<keyword evidence="3" id="KW-1185">Reference proteome</keyword>
<sequence length="409" mass="46372">MVSSNSCHAGIVTAGIAVVMTIVSVAGQAIWSDCSRNECRIPNNLPNSVTFVLTGYYPNIWPNCFPFNTTLLYVCKEQNSHQFKPMVSGSNLLNRKCTGSGWLDDNHATVTPPRCGKLTIRSFTVLVCKLTRSENFFRVYVWITEKSRKHCLWPPVPIGPNIFVQIDSQNVSIVDSSANSARYYSEDTIATYKCMYPKFLGDKEVHQTWRCIREEHKKYVLYFQYTTVVSWKWINQNAQDLLCDPPLDTPNRTEKHSITKTTSIFTTETSFTFGRNDFDFINFTDRQQTTRRNVIIGICGAMAFVLITLLLGVFYRNRLVFGKRYGDSSGFASQRSLAPIMEEQTKCNQTNEGNLLYANIIPIKVNSETIYTEVETGEVGVDGKLGTKVKYVVGNDQLQTVYAEIHHPV</sequence>
<comment type="caution">
    <text evidence="2">The sequence shown here is derived from an EMBL/GenBank/DDBJ whole genome shotgun (WGS) entry which is preliminary data.</text>
</comment>
<reference evidence="2 3" key="1">
    <citation type="journal article" date="2023" name="Nucleic Acids Res.">
        <title>The hologenome of Daphnia magna reveals possible DNA methylation and microbiome-mediated evolution of the host genome.</title>
        <authorList>
            <person name="Chaturvedi A."/>
            <person name="Li X."/>
            <person name="Dhandapani V."/>
            <person name="Marshall H."/>
            <person name="Kissane S."/>
            <person name="Cuenca-Cambronero M."/>
            <person name="Asole G."/>
            <person name="Calvet F."/>
            <person name="Ruiz-Romero M."/>
            <person name="Marangio P."/>
            <person name="Guigo R."/>
            <person name="Rago D."/>
            <person name="Mirbahai L."/>
            <person name="Eastwood N."/>
            <person name="Colbourne J.K."/>
            <person name="Zhou J."/>
            <person name="Mallon E."/>
            <person name="Orsini L."/>
        </authorList>
    </citation>
    <scope>NUCLEOTIDE SEQUENCE [LARGE SCALE GENOMIC DNA]</scope>
    <source>
        <strain evidence="2">LRV0_1</strain>
    </source>
</reference>
<accession>A0ABR0A1U6</accession>
<keyword evidence="1" id="KW-1133">Transmembrane helix</keyword>
<evidence type="ECO:0000313" key="3">
    <source>
        <dbReference type="Proteomes" id="UP001234178"/>
    </source>
</evidence>
<dbReference type="Proteomes" id="UP001234178">
    <property type="component" value="Unassembled WGS sequence"/>
</dbReference>
<dbReference type="EMBL" id="JAOYFB010000036">
    <property type="protein sequence ID" value="KAK4018929.1"/>
    <property type="molecule type" value="Genomic_DNA"/>
</dbReference>
<gene>
    <name evidence="2" type="ORF">OUZ56_000964</name>
</gene>
<evidence type="ECO:0008006" key="4">
    <source>
        <dbReference type="Google" id="ProtNLM"/>
    </source>
</evidence>
<evidence type="ECO:0000313" key="2">
    <source>
        <dbReference type="EMBL" id="KAK4018929.1"/>
    </source>
</evidence>
<keyword evidence="1" id="KW-0812">Transmembrane</keyword>
<protein>
    <recommendedName>
        <fullName evidence="4">CUB domain-containing protein</fullName>
    </recommendedName>
</protein>
<name>A0ABR0A1U6_9CRUS</name>
<organism evidence="2 3">
    <name type="scientific">Daphnia magna</name>
    <dbReference type="NCBI Taxonomy" id="35525"/>
    <lineage>
        <taxon>Eukaryota</taxon>
        <taxon>Metazoa</taxon>
        <taxon>Ecdysozoa</taxon>
        <taxon>Arthropoda</taxon>
        <taxon>Crustacea</taxon>
        <taxon>Branchiopoda</taxon>
        <taxon>Diplostraca</taxon>
        <taxon>Cladocera</taxon>
        <taxon>Anomopoda</taxon>
        <taxon>Daphniidae</taxon>
        <taxon>Daphnia</taxon>
    </lineage>
</organism>
<feature type="transmembrane region" description="Helical" evidence="1">
    <location>
        <begin position="7"/>
        <end position="31"/>
    </location>
</feature>